<reference evidence="1" key="1">
    <citation type="journal article" date="2020" name="Stud. Mycol.">
        <title>101 Dothideomycetes genomes: a test case for predicting lifestyles and emergence of pathogens.</title>
        <authorList>
            <person name="Haridas S."/>
            <person name="Albert R."/>
            <person name="Binder M."/>
            <person name="Bloem J."/>
            <person name="Labutti K."/>
            <person name="Salamov A."/>
            <person name="Andreopoulos B."/>
            <person name="Baker S."/>
            <person name="Barry K."/>
            <person name="Bills G."/>
            <person name="Bluhm B."/>
            <person name="Cannon C."/>
            <person name="Castanera R."/>
            <person name="Culley D."/>
            <person name="Daum C."/>
            <person name="Ezra D."/>
            <person name="Gonzalez J."/>
            <person name="Henrissat B."/>
            <person name="Kuo A."/>
            <person name="Liang C."/>
            <person name="Lipzen A."/>
            <person name="Lutzoni F."/>
            <person name="Magnuson J."/>
            <person name="Mondo S."/>
            <person name="Nolan M."/>
            <person name="Ohm R."/>
            <person name="Pangilinan J."/>
            <person name="Park H.-J."/>
            <person name="Ramirez L."/>
            <person name="Alfaro M."/>
            <person name="Sun H."/>
            <person name="Tritt A."/>
            <person name="Yoshinaga Y."/>
            <person name="Zwiers L.-H."/>
            <person name="Turgeon B."/>
            <person name="Goodwin S."/>
            <person name="Spatafora J."/>
            <person name="Crous P."/>
            <person name="Grigoriev I."/>
        </authorList>
    </citation>
    <scope>NUCLEOTIDE SEQUENCE</scope>
    <source>
        <strain evidence="1">CBS 122681</strain>
    </source>
</reference>
<dbReference type="AlphaFoldDB" id="A0A6A6TUC7"/>
<sequence>MYARTCLLSHIGPWGIMAATIGDDTNEAVGTLSTVHEEDVSQPYPRVEMRYRPVKVSATHFHLRMAIECAASPRFLHEVVDVGQRPNTKRRRRRLCHRLAWHLGTAPPPPCPAAS</sequence>
<name>A0A6A6TUC7_9PLEO</name>
<evidence type="ECO:0000313" key="1">
    <source>
        <dbReference type="EMBL" id="KAF2662563.1"/>
    </source>
</evidence>
<proteinExistence type="predicted"/>
<protein>
    <submittedName>
        <fullName evidence="1">Uncharacterized protein</fullName>
    </submittedName>
</protein>
<dbReference type="EMBL" id="MU004289">
    <property type="protein sequence ID" value="KAF2662563.1"/>
    <property type="molecule type" value="Genomic_DNA"/>
</dbReference>
<gene>
    <name evidence="1" type="ORF">K491DRAFT_182560</name>
</gene>
<organism evidence="1 2">
    <name type="scientific">Lophiostoma macrostomum CBS 122681</name>
    <dbReference type="NCBI Taxonomy" id="1314788"/>
    <lineage>
        <taxon>Eukaryota</taxon>
        <taxon>Fungi</taxon>
        <taxon>Dikarya</taxon>
        <taxon>Ascomycota</taxon>
        <taxon>Pezizomycotina</taxon>
        <taxon>Dothideomycetes</taxon>
        <taxon>Pleosporomycetidae</taxon>
        <taxon>Pleosporales</taxon>
        <taxon>Lophiostomataceae</taxon>
        <taxon>Lophiostoma</taxon>
    </lineage>
</organism>
<dbReference type="Proteomes" id="UP000799324">
    <property type="component" value="Unassembled WGS sequence"/>
</dbReference>
<evidence type="ECO:0000313" key="2">
    <source>
        <dbReference type="Proteomes" id="UP000799324"/>
    </source>
</evidence>
<keyword evidence="2" id="KW-1185">Reference proteome</keyword>
<accession>A0A6A6TUC7</accession>